<organism evidence="3 4">
    <name type="scientific">Cryptolaemus montrouzieri</name>
    <dbReference type="NCBI Taxonomy" id="559131"/>
    <lineage>
        <taxon>Eukaryota</taxon>
        <taxon>Metazoa</taxon>
        <taxon>Ecdysozoa</taxon>
        <taxon>Arthropoda</taxon>
        <taxon>Hexapoda</taxon>
        <taxon>Insecta</taxon>
        <taxon>Pterygota</taxon>
        <taxon>Neoptera</taxon>
        <taxon>Endopterygota</taxon>
        <taxon>Coleoptera</taxon>
        <taxon>Polyphaga</taxon>
        <taxon>Cucujiformia</taxon>
        <taxon>Coccinelloidea</taxon>
        <taxon>Coccinellidae</taxon>
        <taxon>Scymninae</taxon>
        <taxon>Scymnini</taxon>
        <taxon>Cryptolaemus</taxon>
    </lineage>
</organism>
<dbReference type="PANTHER" id="PTHR13138">
    <property type="entry name" value="PROTEIN LIN1"/>
    <property type="match status" value="1"/>
</dbReference>
<sequence length="322" mass="37160">MSKRKFNLEQELGISDSNKKRVQSKGGKKHSLDSDEEDDIKDTGVLHSDDIEGEEEGVSRQEEGYHMTAFNMKEEMEEGHFDNNGHFIWKNSKEIRDNWLDNVEWHKIKNDPNSQYNLTDTPVGLGEESDSSDTEKFDELKNYRDILKLMKPGETVNKALNRLGGSNKKLSSVERLKRKKAGTLVENQDVTRLTALANDNLTSLGNMDIYQETYEEISDKINKKSNPMQSESDMFGDDFDTTHKFKTPLPKKESAEGKSGNEEVMWEYKWDQENDEIHGPHSSSQMLQWVQNGHFKNGVFVRKHGENSSFYTSNRIDFDLYI</sequence>
<feature type="compositionally biased region" description="Basic residues" evidence="1">
    <location>
        <begin position="20"/>
        <end position="29"/>
    </location>
</feature>
<protein>
    <recommendedName>
        <fullName evidence="2">GYF domain-containing protein</fullName>
    </recommendedName>
</protein>
<comment type="caution">
    <text evidence="3">The sequence shown here is derived from an EMBL/GenBank/DDBJ whole genome shotgun (WGS) entry which is preliminary data.</text>
</comment>
<evidence type="ECO:0000259" key="2">
    <source>
        <dbReference type="PROSITE" id="PS50829"/>
    </source>
</evidence>
<evidence type="ECO:0000313" key="3">
    <source>
        <dbReference type="EMBL" id="KAL3276681.1"/>
    </source>
</evidence>
<dbReference type="Proteomes" id="UP001516400">
    <property type="component" value="Unassembled WGS sequence"/>
</dbReference>
<dbReference type="InterPro" id="IPR039905">
    <property type="entry name" value="CD2BP2/Lin1"/>
</dbReference>
<proteinExistence type="predicted"/>
<dbReference type="CDD" id="cd00072">
    <property type="entry name" value="GYF"/>
    <property type="match status" value="1"/>
</dbReference>
<dbReference type="AlphaFoldDB" id="A0ABD2ND66"/>
<feature type="domain" description="GYF" evidence="2">
    <location>
        <begin position="263"/>
        <end position="319"/>
    </location>
</feature>
<gene>
    <name evidence="3" type="ORF">HHI36_012051</name>
</gene>
<feature type="region of interest" description="Disordered" evidence="1">
    <location>
        <begin position="1"/>
        <end position="60"/>
    </location>
</feature>
<dbReference type="InterPro" id="IPR003169">
    <property type="entry name" value="GYF"/>
</dbReference>
<dbReference type="Pfam" id="PF02213">
    <property type="entry name" value="GYF"/>
    <property type="match status" value="1"/>
</dbReference>
<evidence type="ECO:0000313" key="4">
    <source>
        <dbReference type="Proteomes" id="UP001516400"/>
    </source>
</evidence>
<dbReference type="SMART" id="SM00444">
    <property type="entry name" value="GYF"/>
    <property type="match status" value="1"/>
</dbReference>
<dbReference type="Gene3D" id="3.30.1490.40">
    <property type="match status" value="1"/>
</dbReference>
<dbReference type="InterPro" id="IPR035445">
    <property type="entry name" value="GYF-like_dom_sf"/>
</dbReference>
<dbReference type="PANTHER" id="PTHR13138:SF3">
    <property type="entry name" value="CD2 ANTIGEN CYTOPLASMIC TAIL-BINDING PROTEIN 2"/>
    <property type="match status" value="1"/>
</dbReference>
<evidence type="ECO:0000256" key="1">
    <source>
        <dbReference type="SAM" id="MobiDB-lite"/>
    </source>
</evidence>
<keyword evidence="4" id="KW-1185">Reference proteome</keyword>
<reference evidence="3 4" key="1">
    <citation type="journal article" date="2021" name="BMC Biol.">
        <title>Horizontally acquired antibacterial genes associated with adaptive radiation of ladybird beetles.</title>
        <authorList>
            <person name="Li H.S."/>
            <person name="Tang X.F."/>
            <person name="Huang Y.H."/>
            <person name="Xu Z.Y."/>
            <person name="Chen M.L."/>
            <person name="Du X.Y."/>
            <person name="Qiu B.Y."/>
            <person name="Chen P.T."/>
            <person name="Zhang W."/>
            <person name="Slipinski A."/>
            <person name="Escalona H.E."/>
            <person name="Waterhouse R.M."/>
            <person name="Zwick A."/>
            <person name="Pang H."/>
        </authorList>
    </citation>
    <scope>NUCLEOTIDE SEQUENCE [LARGE SCALE GENOMIC DNA]</scope>
    <source>
        <strain evidence="3">SYSU2018</strain>
    </source>
</reference>
<feature type="compositionally biased region" description="Basic and acidic residues" evidence="1">
    <location>
        <begin position="41"/>
        <end position="50"/>
    </location>
</feature>
<dbReference type="SUPFAM" id="SSF55277">
    <property type="entry name" value="GYF domain"/>
    <property type="match status" value="1"/>
</dbReference>
<dbReference type="EMBL" id="JABFTP020000103">
    <property type="protein sequence ID" value="KAL3276681.1"/>
    <property type="molecule type" value="Genomic_DNA"/>
</dbReference>
<dbReference type="FunFam" id="3.30.1490.40:FF:000005">
    <property type="entry name" value="CD2 antigen cytoplasmic tail-binding protein 2"/>
    <property type="match status" value="1"/>
</dbReference>
<dbReference type="PROSITE" id="PS50829">
    <property type="entry name" value="GYF"/>
    <property type="match status" value="1"/>
</dbReference>
<name>A0ABD2ND66_9CUCU</name>
<accession>A0ABD2ND66</accession>